<evidence type="ECO:0000313" key="2">
    <source>
        <dbReference type="EMBL" id="PZW40611.1"/>
    </source>
</evidence>
<feature type="chain" id="PRO_5015877610" description="Lipoprotein" evidence="1">
    <location>
        <begin position="18"/>
        <end position="184"/>
    </location>
</feature>
<comment type="caution">
    <text evidence="2">The sequence shown here is derived from an EMBL/GenBank/DDBJ whole genome shotgun (WGS) entry which is preliminary data.</text>
</comment>
<dbReference type="EMBL" id="QKYV01000004">
    <property type="protein sequence ID" value="PZW40611.1"/>
    <property type="molecule type" value="Genomic_DNA"/>
</dbReference>
<dbReference type="AlphaFoldDB" id="A0A2W7I110"/>
<protein>
    <recommendedName>
        <fullName evidence="4">Lipoprotein</fullName>
    </recommendedName>
</protein>
<feature type="signal peptide" evidence="1">
    <location>
        <begin position="1"/>
        <end position="17"/>
    </location>
</feature>
<keyword evidence="3" id="KW-1185">Reference proteome</keyword>
<name>A0A2W7I110_9FLAO</name>
<keyword evidence="1" id="KW-0732">Signal</keyword>
<evidence type="ECO:0000313" key="3">
    <source>
        <dbReference type="Proteomes" id="UP000249542"/>
    </source>
</evidence>
<evidence type="ECO:0000256" key="1">
    <source>
        <dbReference type="SAM" id="SignalP"/>
    </source>
</evidence>
<dbReference type="PROSITE" id="PS51257">
    <property type="entry name" value="PROKAR_LIPOPROTEIN"/>
    <property type="match status" value="1"/>
</dbReference>
<reference evidence="2 3" key="1">
    <citation type="submission" date="2018-06" db="EMBL/GenBank/DDBJ databases">
        <title>Genomic Encyclopedia of Archaeal and Bacterial Type Strains, Phase II (KMG-II): from individual species to whole genera.</title>
        <authorList>
            <person name="Goeker M."/>
        </authorList>
    </citation>
    <scope>NUCLEOTIDE SEQUENCE [LARGE SCALE GENOMIC DNA]</scope>
    <source>
        <strain evidence="2 3">DSM 15361</strain>
    </source>
</reference>
<dbReference type="Proteomes" id="UP000249542">
    <property type="component" value="Unassembled WGS sequence"/>
</dbReference>
<evidence type="ECO:0008006" key="4">
    <source>
        <dbReference type="Google" id="ProtNLM"/>
    </source>
</evidence>
<proteinExistence type="predicted"/>
<accession>A0A2W7I110</accession>
<sequence>MKSVLALSLVLTLFACNGTKTINDVFSNEENTDDKQEMSNYINEISLVSGCLSGGECNFEVMQNTKMDFKTDSANMLYPDFVDAKDTNTVKFVYNENADKTETDGHYREEIYFEVKDGIDSINLENAELADINFLYGRFCYCKGSAGYFKVKEGTLLMEEGRLIISFANGQVPQKLSKITADYK</sequence>
<gene>
    <name evidence="2" type="ORF">LX95_01676</name>
</gene>
<organism evidence="2 3">
    <name type="scientific">Mesonia algae</name>
    <dbReference type="NCBI Taxonomy" id="213248"/>
    <lineage>
        <taxon>Bacteria</taxon>
        <taxon>Pseudomonadati</taxon>
        <taxon>Bacteroidota</taxon>
        <taxon>Flavobacteriia</taxon>
        <taxon>Flavobacteriales</taxon>
        <taxon>Flavobacteriaceae</taxon>
        <taxon>Mesonia</taxon>
    </lineage>
</organism>
<dbReference type="RefSeq" id="WP_111540981.1">
    <property type="nucleotide sequence ID" value="NZ_QKYV01000004.1"/>
</dbReference>